<dbReference type="RefSeq" id="WP_108434646.1">
    <property type="nucleotide sequence ID" value="NZ_CP028918.1"/>
</dbReference>
<accession>A0A2S0UJ70</accession>
<name>A0A2S0UJ70_9RHOB</name>
<proteinExistence type="predicted"/>
<evidence type="ECO:0000259" key="1">
    <source>
        <dbReference type="Pfam" id="PF08937"/>
    </source>
</evidence>
<dbReference type="AlphaFoldDB" id="A0A2S0UJ70"/>
<gene>
    <name evidence="2" type="ORF">HYN69_04220</name>
</gene>
<dbReference type="Proteomes" id="UP000244496">
    <property type="component" value="Chromosome"/>
</dbReference>
<dbReference type="SUPFAM" id="SSF52206">
    <property type="entry name" value="Hypothetical protein MTH538"/>
    <property type="match status" value="1"/>
</dbReference>
<dbReference type="Gene3D" id="3.40.50.9200">
    <property type="entry name" value="Hypothetical protein MTH538"/>
    <property type="match status" value="1"/>
</dbReference>
<keyword evidence="3" id="KW-1185">Reference proteome</keyword>
<evidence type="ECO:0000313" key="3">
    <source>
        <dbReference type="Proteomes" id="UP000244496"/>
    </source>
</evidence>
<organism evidence="2 3">
    <name type="scientific">Paragemmobacter aquarius</name>
    <dbReference type="NCBI Taxonomy" id="2169400"/>
    <lineage>
        <taxon>Bacteria</taxon>
        <taxon>Pseudomonadati</taxon>
        <taxon>Pseudomonadota</taxon>
        <taxon>Alphaproteobacteria</taxon>
        <taxon>Rhodobacterales</taxon>
        <taxon>Paracoccaceae</taxon>
        <taxon>Paragemmobacter</taxon>
    </lineage>
</organism>
<dbReference type="InterPro" id="IPR036490">
    <property type="entry name" value="ThsB_TIR-like_sf"/>
</dbReference>
<feature type="domain" description="Thoeris protein ThsB TIR-like" evidence="1">
    <location>
        <begin position="10"/>
        <end position="106"/>
    </location>
</feature>
<dbReference type="KEGG" id="geh:HYN69_04220"/>
<dbReference type="EMBL" id="CP028918">
    <property type="protein sequence ID" value="AWB47821.1"/>
    <property type="molecule type" value="Genomic_DNA"/>
</dbReference>
<reference evidence="2 3" key="1">
    <citation type="submission" date="2018-04" db="EMBL/GenBank/DDBJ databases">
        <title>Genome sequencing of Gemmobacter.</title>
        <authorList>
            <person name="Yi H."/>
            <person name="Baek M.-G."/>
        </authorList>
    </citation>
    <scope>NUCLEOTIDE SEQUENCE [LARGE SCALE GENOMIC DNA]</scope>
    <source>
        <strain evidence="2 3">HYN0069</strain>
    </source>
</reference>
<evidence type="ECO:0000313" key="2">
    <source>
        <dbReference type="EMBL" id="AWB47821.1"/>
    </source>
</evidence>
<dbReference type="OrthoDB" id="9811746at2"/>
<sequence length="136" mass="15717">MPALHNYRLFISHAWSYSERYNRAVRFLNEAPNFRWSNYSVPVDDAFPRMSSAQLTEAIRNQIRPVQCVVIVSGMYVNHSDWIQFEMDFAKDLGKPILGIRRWGEQRTPVAVETAADEMVSWNSASIVSAIRRLVP</sequence>
<dbReference type="InterPro" id="IPR015032">
    <property type="entry name" value="ThsB__TIR-like_domain"/>
</dbReference>
<protein>
    <submittedName>
        <fullName evidence="2">Nuclease</fullName>
    </submittedName>
</protein>
<dbReference type="Pfam" id="PF08937">
    <property type="entry name" value="ThsB_TIR"/>
    <property type="match status" value="1"/>
</dbReference>